<dbReference type="GO" id="GO:0000162">
    <property type="term" value="P:L-tryptophan biosynthetic process"/>
    <property type="evidence" value="ECO:0007669"/>
    <property type="project" value="UniProtKB-KW"/>
</dbReference>
<sequence length="157" mass="16763">FVGVFRNQPLEHILAVLKRVPLDVVQLHGDECLSMAHSIPAPVFKAFHMDDTFNGYAQVSTMACHQVALLDAKVAGGSGAQGGQGVAFNWALAEPVTRTGQPFILAGGLRSDNVAQAIQQTRPWMVDVSSGVETDGVKDPDKVRAFIAAVKASPQRQ</sequence>
<evidence type="ECO:0000313" key="11">
    <source>
        <dbReference type="Proteomes" id="UP001151582"/>
    </source>
</evidence>
<dbReference type="OrthoDB" id="524799at2759"/>
<keyword evidence="7" id="KW-0057">Aromatic amino acid biosynthesis</keyword>
<dbReference type="InterPro" id="IPR013785">
    <property type="entry name" value="Aldolase_TIM"/>
</dbReference>
<comment type="similarity">
    <text evidence="2">Belongs to the TrpF family.</text>
</comment>
<feature type="domain" description="N-(5'phosphoribosyl) anthranilate isomerase (PRAI)" evidence="9">
    <location>
        <begin position="1"/>
        <end position="148"/>
    </location>
</feature>
<dbReference type="PANTHER" id="PTHR42894:SF1">
    <property type="entry name" value="N-(5'-PHOSPHORIBOSYL)ANTHRANILATE ISOMERASE"/>
    <property type="match status" value="1"/>
</dbReference>
<evidence type="ECO:0000256" key="8">
    <source>
        <dbReference type="ARBA" id="ARBA00023235"/>
    </source>
</evidence>
<dbReference type="GO" id="GO:0004640">
    <property type="term" value="F:phosphoribosylanthranilate isomerase activity"/>
    <property type="evidence" value="ECO:0007669"/>
    <property type="project" value="UniProtKB-EC"/>
</dbReference>
<keyword evidence="5" id="KW-0028">Amino-acid biosynthesis</keyword>
<evidence type="ECO:0000256" key="1">
    <source>
        <dbReference type="ARBA" id="ARBA00004664"/>
    </source>
</evidence>
<dbReference type="PANTHER" id="PTHR42894">
    <property type="entry name" value="N-(5'-PHOSPHORIBOSYL)ANTHRANILATE ISOMERASE"/>
    <property type="match status" value="1"/>
</dbReference>
<dbReference type="InterPro" id="IPR001240">
    <property type="entry name" value="PRAI_dom"/>
</dbReference>
<dbReference type="AlphaFoldDB" id="A0A9W8E5N7"/>
<reference evidence="10" key="1">
    <citation type="submission" date="2022-07" db="EMBL/GenBank/DDBJ databases">
        <title>Phylogenomic reconstructions and comparative analyses of Kickxellomycotina fungi.</title>
        <authorList>
            <person name="Reynolds N.K."/>
            <person name="Stajich J.E."/>
            <person name="Barry K."/>
            <person name="Grigoriev I.V."/>
            <person name="Crous P."/>
            <person name="Smith M.E."/>
        </authorList>
    </citation>
    <scope>NUCLEOTIDE SEQUENCE</scope>
    <source>
        <strain evidence="10">RSA 567</strain>
    </source>
</reference>
<keyword evidence="11" id="KW-1185">Reference proteome</keyword>
<accession>A0A9W8E5N7</accession>
<gene>
    <name evidence="10" type="primary">TRP3_3</name>
    <name evidence="10" type="ORF">H4R34_005931</name>
</gene>
<keyword evidence="6" id="KW-0822">Tryptophan biosynthesis</keyword>
<dbReference type="InterPro" id="IPR011060">
    <property type="entry name" value="RibuloseP-bd_barrel"/>
</dbReference>
<dbReference type="EMBL" id="JANBQB010001601">
    <property type="protein sequence ID" value="KAJ1970852.1"/>
    <property type="molecule type" value="Genomic_DNA"/>
</dbReference>
<evidence type="ECO:0000256" key="6">
    <source>
        <dbReference type="ARBA" id="ARBA00022822"/>
    </source>
</evidence>
<dbReference type="EC" id="5.3.1.24" evidence="3"/>
<evidence type="ECO:0000256" key="4">
    <source>
        <dbReference type="ARBA" id="ARBA00022272"/>
    </source>
</evidence>
<evidence type="ECO:0000256" key="3">
    <source>
        <dbReference type="ARBA" id="ARBA00012572"/>
    </source>
</evidence>
<dbReference type="HAMAP" id="MF_00135">
    <property type="entry name" value="PRAI"/>
    <property type="match status" value="1"/>
</dbReference>
<feature type="non-terminal residue" evidence="10">
    <location>
        <position position="1"/>
    </location>
</feature>
<comment type="pathway">
    <text evidence="1">Amino-acid biosynthesis; L-tryptophan biosynthesis; L-tryptophan from chorismate: step 3/5.</text>
</comment>
<evidence type="ECO:0000256" key="5">
    <source>
        <dbReference type="ARBA" id="ARBA00022605"/>
    </source>
</evidence>
<evidence type="ECO:0000259" key="9">
    <source>
        <dbReference type="Pfam" id="PF00697"/>
    </source>
</evidence>
<name>A0A9W8E5N7_9FUNG</name>
<evidence type="ECO:0000256" key="7">
    <source>
        <dbReference type="ARBA" id="ARBA00023141"/>
    </source>
</evidence>
<dbReference type="InterPro" id="IPR044643">
    <property type="entry name" value="TrpF_fam"/>
</dbReference>
<dbReference type="Proteomes" id="UP001151582">
    <property type="component" value="Unassembled WGS sequence"/>
</dbReference>
<dbReference type="Pfam" id="PF00697">
    <property type="entry name" value="PRAI"/>
    <property type="match status" value="1"/>
</dbReference>
<proteinExistence type="inferred from homology"/>
<dbReference type="CDD" id="cd00405">
    <property type="entry name" value="PRAI"/>
    <property type="match status" value="1"/>
</dbReference>
<keyword evidence="8" id="KW-0413">Isomerase</keyword>
<protein>
    <recommendedName>
        <fullName evidence="4">N-(5'-phosphoribosyl)anthranilate isomerase</fullName>
        <ecNumber evidence="3">5.3.1.24</ecNumber>
    </recommendedName>
</protein>
<organism evidence="10 11">
    <name type="scientific">Dimargaris verticillata</name>
    <dbReference type="NCBI Taxonomy" id="2761393"/>
    <lineage>
        <taxon>Eukaryota</taxon>
        <taxon>Fungi</taxon>
        <taxon>Fungi incertae sedis</taxon>
        <taxon>Zoopagomycota</taxon>
        <taxon>Kickxellomycotina</taxon>
        <taxon>Dimargaritomycetes</taxon>
        <taxon>Dimargaritales</taxon>
        <taxon>Dimargaritaceae</taxon>
        <taxon>Dimargaris</taxon>
    </lineage>
</organism>
<evidence type="ECO:0000256" key="2">
    <source>
        <dbReference type="ARBA" id="ARBA00007571"/>
    </source>
</evidence>
<dbReference type="Gene3D" id="3.20.20.70">
    <property type="entry name" value="Aldolase class I"/>
    <property type="match status" value="1"/>
</dbReference>
<dbReference type="SUPFAM" id="SSF51366">
    <property type="entry name" value="Ribulose-phoshate binding barrel"/>
    <property type="match status" value="1"/>
</dbReference>
<evidence type="ECO:0000313" key="10">
    <source>
        <dbReference type="EMBL" id="KAJ1970852.1"/>
    </source>
</evidence>
<comment type="caution">
    <text evidence="10">The sequence shown here is derived from an EMBL/GenBank/DDBJ whole genome shotgun (WGS) entry which is preliminary data.</text>
</comment>